<feature type="compositionally biased region" description="Polar residues" evidence="1">
    <location>
        <begin position="104"/>
        <end position="120"/>
    </location>
</feature>
<dbReference type="OrthoDB" id="2272820at2759"/>
<sequence length="201" mass="22580">MPLAALQHVPAQTTVDTGRRWRKGLAVFARRFRNHGPTSTANCSRMAMAAATEKVVWSRPPDIKCEDLTAREFAQLAGIKIKDENDENMLSTITTATAPPPLMSVNNQSTTCTSLSSDSRQQQPRIWDSDFWCCQQEQQQQQEEAHDDAKHLTAPNVIKKGRFRIVVGQANDIEDDRSVASLPVMTRPPPPVLEWKRKRSS</sequence>
<organism evidence="2">
    <name type="scientific">Lichtheimia ramosa</name>
    <dbReference type="NCBI Taxonomy" id="688394"/>
    <lineage>
        <taxon>Eukaryota</taxon>
        <taxon>Fungi</taxon>
        <taxon>Fungi incertae sedis</taxon>
        <taxon>Mucoromycota</taxon>
        <taxon>Mucoromycotina</taxon>
        <taxon>Mucoromycetes</taxon>
        <taxon>Mucorales</taxon>
        <taxon>Lichtheimiaceae</taxon>
        <taxon>Lichtheimia</taxon>
    </lineage>
</organism>
<reference evidence="2" key="1">
    <citation type="journal article" date="2014" name="Genome Announc.">
        <title>De novo whole-genome sequence and genome annotation of Lichtheimia ramosa.</title>
        <authorList>
            <person name="Linde J."/>
            <person name="Schwartze V."/>
            <person name="Binder U."/>
            <person name="Lass-Florl C."/>
            <person name="Voigt K."/>
            <person name="Horn F."/>
        </authorList>
    </citation>
    <scope>NUCLEOTIDE SEQUENCE</scope>
    <source>
        <strain evidence="2">JMRC FSU:6197</strain>
    </source>
</reference>
<protein>
    <submittedName>
        <fullName evidence="2">Uncharacterized protein</fullName>
    </submittedName>
</protein>
<feature type="region of interest" description="Disordered" evidence="1">
    <location>
        <begin position="96"/>
        <end position="120"/>
    </location>
</feature>
<dbReference type="AlphaFoldDB" id="A0A077X4V9"/>
<proteinExistence type="predicted"/>
<gene>
    <name evidence="2" type="ORF">LRAMOSA06708</name>
</gene>
<name>A0A077X4V9_9FUNG</name>
<dbReference type="EMBL" id="LK023386">
    <property type="protein sequence ID" value="CDS14539.1"/>
    <property type="molecule type" value="Genomic_DNA"/>
</dbReference>
<feature type="region of interest" description="Disordered" evidence="1">
    <location>
        <begin position="174"/>
        <end position="201"/>
    </location>
</feature>
<evidence type="ECO:0000313" key="2">
    <source>
        <dbReference type="EMBL" id="CDS14539.1"/>
    </source>
</evidence>
<evidence type="ECO:0000256" key="1">
    <source>
        <dbReference type="SAM" id="MobiDB-lite"/>
    </source>
</evidence>
<accession>A0A077X4V9</accession>